<dbReference type="InterPro" id="IPR011856">
    <property type="entry name" value="tRNA_endonuc-like_dom_sf"/>
</dbReference>
<comment type="similarity">
    <text evidence="1 2">Belongs to the UPF0102 family.</text>
</comment>
<gene>
    <name evidence="3" type="ORF">R0135_07280</name>
</gene>
<organism evidence="3 4">
    <name type="scientific">Congregibacter variabilis</name>
    <dbReference type="NCBI Taxonomy" id="3081200"/>
    <lineage>
        <taxon>Bacteria</taxon>
        <taxon>Pseudomonadati</taxon>
        <taxon>Pseudomonadota</taxon>
        <taxon>Gammaproteobacteria</taxon>
        <taxon>Cellvibrionales</taxon>
        <taxon>Halieaceae</taxon>
        <taxon>Congregibacter</taxon>
    </lineage>
</organism>
<evidence type="ECO:0000313" key="3">
    <source>
        <dbReference type="EMBL" id="WOJ94964.1"/>
    </source>
</evidence>
<dbReference type="EMBL" id="CP136864">
    <property type="protein sequence ID" value="WOJ94964.1"/>
    <property type="molecule type" value="Genomic_DNA"/>
</dbReference>
<dbReference type="NCBIfam" id="TIGR00252">
    <property type="entry name" value="YraN family protein"/>
    <property type="match status" value="1"/>
</dbReference>
<dbReference type="NCBIfam" id="NF009150">
    <property type="entry name" value="PRK12497.1-3"/>
    <property type="match status" value="1"/>
</dbReference>
<protein>
    <recommendedName>
        <fullName evidence="2">UPF0102 protein R0135_07280</fullName>
    </recommendedName>
</protein>
<evidence type="ECO:0000256" key="2">
    <source>
        <dbReference type="HAMAP-Rule" id="MF_00048"/>
    </source>
</evidence>
<evidence type="ECO:0000256" key="1">
    <source>
        <dbReference type="ARBA" id="ARBA00006738"/>
    </source>
</evidence>
<dbReference type="Proteomes" id="UP001626537">
    <property type="component" value="Chromosome"/>
</dbReference>
<dbReference type="InterPro" id="IPR011335">
    <property type="entry name" value="Restrct_endonuc-II-like"/>
</dbReference>
<dbReference type="Gene3D" id="3.40.1350.10">
    <property type="match status" value="1"/>
</dbReference>
<dbReference type="HAMAP" id="MF_00048">
    <property type="entry name" value="UPF0102"/>
    <property type="match status" value="1"/>
</dbReference>
<keyword evidence="4" id="KW-1185">Reference proteome</keyword>
<dbReference type="PANTHER" id="PTHR34039">
    <property type="entry name" value="UPF0102 PROTEIN YRAN"/>
    <property type="match status" value="1"/>
</dbReference>
<dbReference type="InterPro" id="IPR003509">
    <property type="entry name" value="UPF0102_YraN-like"/>
</dbReference>
<evidence type="ECO:0000313" key="4">
    <source>
        <dbReference type="Proteomes" id="UP001626537"/>
    </source>
</evidence>
<proteinExistence type="inferred from homology"/>
<dbReference type="Pfam" id="PF02021">
    <property type="entry name" value="UPF0102"/>
    <property type="match status" value="1"/>
</dbReference>
<sequence>MLNGDDFEARSAELLETYGLQILSRQYRCKAGEIDLIAFDEHRLLFVEVRARSHSSHGGAAASVNRAKQCRINRCAAYFLKQHPQWRHLPCRFDVIAWEPRDAAKGLEARWIQAAFIS</sequence>
<name>A0ABZ0I819_9GAMM</name>
<dbReference type="SUPFAM" id="SSF52980">
    <property type="entry name" value="Restriction endonuclease-like"/>
    <property type="match status" value="1"/>
</dbReference>
<dbReference type="PANTHER" id="PTHR34039:SF1">
    <property type="entry name" value="UPF0102 PROTEIN YRAN"/>
    <property type="match status" value="1"/>
</dbReference>
<reference evidence="3 4" key="1">
    <citation type="submission" date="2023-10" db="EMBL/GenBank/DDBJ databases">
        <title>Two novel species belonging to the OM43/NOR5 clade.</title>
        <authorList>
            <person name="Park M."/>
        </authorList>
    </citation>
    <scope>NUCLEOTIDE SEQUENCE [LARGE SCALE GENOMIC DNA]</scope>
    <source>
        <strain evidence="3 4">IMCC43200</strain>
    </source>
</reference>
<dbReference type="RefSeq" id="WP_407349596.1">
    <property type="nucleotide sequence ID" value="NZ_CP136864.1"/>
</dbReference>
<accession>A0ABZ0I819</accession>